<evidence type="ECO:0000259" key="6">
    <source>
        <dbReference type="PROSITE" id="PS50887"/>
    </source>
</evidence>
<evidence type="ECO:0000256" key="2">
    <source>
        <dbReference type="SAM" id="Coils"/>
    </source>
</evidence>
<keyword evidence="8" id="KW-1185">Reference proteome</keyword>
<accession>A0A7M3MBQ6</accession>
<dbReference type="Pfam" id="PF00989">
    <property type="entry name" value="PAS"/>
    <property type="match status" value="1"/>
</dbReference>
<dbReference type="InterPro" id="IPR029787">
    <property type="entry name" value="Nucleotide_cyclase"/>
</dbReference>
<dbReference type="CDD" id="cd19920">
    <property type="entry name" value="REC_PA4781-like"/>
    <property type="match status" value="1"/>
</dbReference>
<sequence>MPDQHATYMTQTISITGRTVLVVDDEPINTKLLGAYLKRAGYNAIEAQNGGDALIKARSQPDLILLDIMMPEMDGFETCRRLKADDATRDIPVIFLSALSDTEIKTRGLEVGGVDYVSKPFDSRELLARVSTHLTLREQERKIRSYAETLEEKVAERTNKLLAAEAELQRDFDIQSVVNALLRISLDDVELDEFLHTSLKQILSVPLLSFENRGAIFLDTEDTGEMSLVSYLELPEETVGRCRHLDTVACPCTEALVTRSIAATVEELDDGTEQHHVCAPINHGEMLLGVIDIHLKEGHTPDTKEMEFLDAVANTMARVILYKRAIRDLMRSEQHYRTIFESTGTAMAITDKQGAILLANSEFQRISGLSEQSWEYATVYDAIHEDDRDRARRHVKRVTSGQEKSIMLEVRMAGGSDFEQRSSTLVASNLPDGEEYVLSLLDVTDRKRAEQQVLHNARHDALTGLPNRVYLLDTLGEAVQRAQDNVDSRFVVLVMDLDRFNMINESLGHTIGDRLLVAMAGRLKSVIGQAGLLCRLGGDEFAVLLGDVEDVNAGESLARKILDMIRQPFAFGEQELVTTSSIGIATSDIGYTRPEDVLRDAETALHRAKLRGKARYEVFDFEMHLKARRLMQLVTDMRQAIKRQEFVLHYQPIVSLQTGRVEGVEALIRWQHPGHGLVSPGEFIPVAEESGLIIPIGQWALEEACRAMARFSERFGEELMLSVNISGKQFAQEDLFDHVKRALVLSGMKPRNLKLEITESVVMENAQHAIELLKRLKSLELQVSIDDFGTGYSSLSYLQRFPVDMLKIDRSFVSMMDVGSENMEIARTIVALAHSLSLEVVAEGVETVEQQEMLRALGCQFAQGFYYARPLPESVLMDEGVLASTWPMGS</sequence>
<dbReference type="InterPro" id="IPR013767">
    <property type="entry name" value="PAS_fold"/>
</dbReference>
<evidence type="ECO:0000313" key="8">
    <source>
        <dbReference type="Proteomes" id="UP000448292"/>
    </source>
</evidence>
<dbReference type="Gene3D" id="3.30.70.270">
    <property type="match status" value="1"/>
</dbReference>
<dbReference type="GO" id="GO:0006355">
    <property type="term" value="P:regulation of DNA-templated transcription"/>
    <property type="evidence" value="ECO:0007669"/>
    <property type="project" value="InterPro"/>
</dbReference>
<dbReference type="CDD" id="cd01949">
    <property type="entry name" value="GGDEF"/>
    <property type="match status" value="1"/>
</dbReference>
<dbReference type="GO" id="GO:0000160">
    <property type="term" value="P:phosphorelay signal transduction system"/>
    <property type="evidence" value="ECO:0007669"/>
    <property type="project" value="InterPro"/>
</dbReference>
<dbReference type="Pfam" id="PF00990">
    <property type="entry name" value="GGDEF"/>
    <property type="match status" value="1"/>
</dbReference>
<organism evidence="7 8">
    <name type="scientific">Oceanidesulfovibrio indonesiensis</name>
    <dbReference type="NCBI Taxonomy" id="54767"/>
    <lineage>
        <taxon>Bacteria</taxon>
        <taxon>Pseudomonadati</taxon>
        <taxon>Thermodesulfobacteriota</taxon>
        <taxon>Desulfovibrionia</taxon>
        <taxon>Desulfovibrionales</taxon>
        <taxon>Desulfovibrionaceae</taxon>
        <taxon>Oceanidesulfovibrio</taxon>
    </lineage>
</organism>
<dbReference type="Gene3D" id="3.40.50.2300">
    <property type="match status" value="1"/>
</dbReference>
<evidence type="ECO:0000256" key="1">
    <source>
        <dbReference type="PROSITE-ProRule" id="PRU00169"/>
    </source>
</evidence>
<dbReference type="InterPro" id="IPR000014">
    <property type="entry name" value="PAS"/>
</dbReference>
<gene>
    <name evidence="7" type="ORF">DPQ33_15920</name>
</gene>
<keyword evidence="1" id="KW-0597">Phosphoprotein</keyword>
<feature type="domain" description="GGDEF" evidence="6">
    <location>
        <begin position="488"/>
        <end position="621"/>
    </location>
</feature>
<dbReference type="SMART" id="SM00052">
    <property type="entry name" value="EAL"/>
    <property type="match status" value="1"/>
</dbReference>
<dbReference type="CDD" id="cd00130">
    <property type="entry name" value="PAS"/>
    <property type="match status" value="1"/>
</dbReference>
<evidence type="ECO:0000313" key="7">
    <source>
        <dbReference type="EMBL" id="TVM15180.1"/>
    </source>
</evidence>
<feature type="coiled-coil region" evidence="2">
    <location>
        <begin position="136"/>
        <end position="167"/>
    </location>
</feature>
<name>A0A7M3MBQ6_9BACT</name>
<keyword evidence="2" id="KW-0175">Coiled coil</keyword>
<feature type="modified residue" description="4-aspartylphosphate" evidence="1">
    <location>
        <position position="67"/>
    </location>
</feature>
<dbReference type="InterPro" id="IPR035965">
    <property type="entry name" value="PAS-like_dom_sf"/>
</dbReference>
<feature type="domain" description="EAL" evidence="5">
    <location>
        <begin position="630"/>
        <end position="884"/>
    </location>
</feature>
<dbReference type="PROSITE" id="PS50112">
    <property type="entry name" value="PAS"/>
    <property type="match status" value="1"/>
</dbReference>
<dbReference type="InterPro" id="IPR052155">
    <property type="entry name" value="Biofilm_reg_signaling"/>
</dbReference>
<dbReference type="SUPFAM" id="SSF55781">
    <property type="entry name" value="GAF domain-like"/>
    <property type="match status" value="1"/>
</dbReference>
<evidence type="ECO:0000259" key="3">
    <source>
        <dbReference type="PROSITE" id="PS50110"/>
    </source>
</evidence>
<dbReference type="Proteomes" id="UP000448292">
    <property type="component" value="Unassembled WGS sequence"/>
</dbReference>
<dbReference type="PANTHER" id="PTHR44757:SF2">
    <property type="entry name" value="BIOFILM ARCHITECTURE MAINTENANCE PROTEIN MBAA"/>
    <property type="match status" value="1"/>
</dbReference>
<dbReference type="SMART" id="SM00267">
    <property type="entry name" value="GGDEF"/>
    <property type="match status" value="1"/>
</dbReference>
<dbReference type="Gene3D" id="3.30.450.20">
    <property type="entry name" value="PAS domain"/>
    <property type="match status" value="1"/>
</dbReference>
<feature type="domain" description="PAS" evidence="4">
    <location>
        <begin position="332"/>
        <end position="402"/>
    </location>
</feature>
<dbReference type="InterPro" id="IPR035919">
    <property type="entry name" value="EAL_sf"/>
</dbReference>
<dbReference type="SMART" id="SM00091">
    <property type="entry name" value="PAS"/>
    <property type="match status" value="1"/>
</dbReference>
<evidence type="ECO:0000259" key="4">
    <source>
        <dbReference type="PROSITE" id="PS50112"/>
    </source>
</evidence>
<dbReference type="OrthoDB" id="7673416at2"/>
<dbReference type="InterPro" id="IPR001633">
    <property type="entry name" value="EAL_dom"/>
</dbReference>
<dbReference type="InterPro" id="IPR011006">
    <property type="entry name" value="CheY-like_superfamily"/>
</dbReference>
<dbReference type="FunFam" id="3.20.20.450:FF:000001">
    <property type="entry name" value="Cyclic di-GMP phosphodiesterase yahA"/>
    <property type="match status" value="1"/>
</dbReference>
<proteinExistence type="predicted"/>
<dbReference type="SUPFAM" id="SSF55073">
    <property type="entry name" value="Nucleotide cyclase"/>
    <property type="match status" value="1"/>
</dbReference>
<dbReference type="SUPFAM" id="SSF55785">
    <property type="entry name" value="PYP-like sensor domain (PAS domain)"/>
    <property type="match status" value="1"/>
</dbReference>
<dbReference type="PROSITE" id="PS50887">
    <property type="entry name" value="GGDEF"/>
    <property type="match status" value="1"/>
</dbReference>
<dbReference type="PROSITE" id="PS50110">
    <property type="entry name" value="RESPONSE_REGULATORY"/>
    <property type="match status" value="1"/>
</dbReference>
<dbReference type="CDD" id="cd01948">
    <property type="entry name" value="EAL"/>
    <property type="match status" value="1"/>
</dbReference>
<dbReference type="Gene3D" id="3.20.20.450">
    <property type="entry name" value="EAL domain"/>
    <property type="match status" value="1"/>
</dbReference>
<comment type="caution">
    <text evidence="7">The sequence shown here is derived from an EMBL/GenBank/DDBJ whole genome shotgun (WGS) entry which is preliminary data.</text>
</comment>
<dbReference type="InterPro" id="IPR043128">
    <property type="entry name" value="Rev_trsase/Diguanyl_cyclase"/>
</dbReference>
<dbReference type="SUPFAM" id="SSF141868">
    <property type="entry name" value="EAL domain-like"/>
    <property type="match status" value="1"/>
</dbReference>
<dbReference type="EMBL" id="QMIE01000018">
    <property type="protein sequence ID" value="TVM15180.1"/>
    <property type="molecule type" value="Genomic_DNA"/>
</dbReference>
<dbReference type="AlphaFoldDB" id="A0A7M3MBQ6"/>
<dbReference type="PANTHER" id="PTHR44757">
    <property type="entry name" value="DIGUANYLATE CYCLASE DGCP"/>
    <property type="match status" value="1"/>
</dbReference>
<dbReference type="SUPFAM" id="SSF52172">
    <property type="entry name" value="CheY-like"/>
    <property type="match status" value="1"/>
</dbReference>
<dbReference type="InterPro" id="IPR000160">
    <property type="entry name" value="GGDEF_dom"/>
</dbReference>
<dbReference type="SMART" id="SM00448">
    <property type="entry name" value="REC"/>
    <property type="match status" value="1"/>
</dbReference>
<dbReference type="NCBIfam" id="TIGR00229">
    <property type="entry name" value="sensory_box"/>
    <property type="match status" value="1"/>
</dbReference>
<evidence type="ECO:0008006" key="9">
    <source>
        <dbReference type="Google" id="ProtNLM"/>
    </source>
</evidence>
<dbReference type="Pfam" id="PF00072">
    <property type="entry name" value="Response_reg"/>
    <property type="match status" value="1"/>
</dbReference>
<feature type="domain" description="Response regulatory" evidence="3">
    <location>
        <begin position="19"/>
        <end position="134"/>
    </location>
</feature>
<evidence type="ECO:0000259" key="5">
    <source>
        <dbReference type="PROSITE" id="PS50883"/>
    </source>
</evidence>
<dbReference type="NCBIfam" id="TIGR00254">
    <property type="entry name" value="GGDEF"/>
    <property type="match status" value="1"/>
</dbReference>
<dbReference type="InterPro" id="IPR001789">
    <property type="entry name" value="Sig_transdc_resp-reg_receiver"/>
</dbReference>
<protein>
    <recommendedName>
        <fullName evidence="9">PAS domain S-box-containing protein/diguanylate cyclase (GGDEF) domain-containing protein</fullName>
    </recommendedName>
</protein>
<dbReference type="Pfam" id="PF00563">
    <property type="entry name" value="EAL"/>
    <property type="match status" value="1"/>
</dbReference>
<dbReference type="PROSITE" id="PS50883">
    <property type="entry name" value="EAL"/>
    <property type="match status" value="1"/>
</dbReference>
<reference evidence="7 8" key="1">
    <citation type="submission" date="2018-06" db="EMBL/GenBank/DDBJ databases">
        <title>Complete genome of Desulfovibrio indonesiensis P37SLT.</title>
        <authorList>
            <person name="Crispim J.S."/>
            <person name="Vidigal P.M.P."/>
            <person name="Silva L.C.F."/>
            <person name="Laguardia C.N."/>
            <person name="Araujo L.C."/>
            <person name="Dias R.S."/>
            <person name="Sousa M.P."/>
            <person name="Paula S.O."/>
            <person name="Silva C."/>
        </authorList>
    </citation>
    <scope>NUCLEOTIDE SEQUENCE [LARGE SCALE GENOMIC DNA]</scope>
    <source>
        <strain evidence="7 8">P37SLT</strain>
    </source>
</reference>